<proteinExistence type="predicted"/>
<dbReference type="Proteomes" id="UP000075737">
    <property type="component" value="Unassembled WGS sequence"/>
</dbReference>
<sequence>MITLGIAGTAKNTGKTTTLSSIIDELYRNNEKIALTSIGYDGEEIDNVTGLFKPRYKLKEGIILATANKTLKKINGIYEEIYNTEIPTPLGKVKVVRVRKEGLFVVAGPNKGSEIEKIKKLFYNMGIKYMLIDGALNRIAPMENTDAIIIATGAAMNTDIERISDNARAISYIFNDIDRVQDEIAEILEGVDRVTIFKENDFIKMSFNSFLDYENLDEILGKIEKNDIIYIPGLCINYLLEELLNKLIEKSFRTTIIFKNPVRLLLAGAPEKTMEVIYKAVLNGIYCKYLDKISLLAFTINPYYPLYNPLENVYKEAYIDELKLKESMLAKTSVPVINIKKDGPQKLINIIESFKYSRLIPL</sequence>
<gene>
    <name evidence="1" type="ORF">ATZ99_19790</name>
</gene>
<dbReference type="AlphaFoldDB" id="A0A162M8P8"/>
<name>A0A162M8P8_9FIRM</name>
<dbReference type="InterPro" id="IPR027417">
    <property type="entry name" value="P-loop_NTPase"/>
</dbReference>
<reference evidence="1 2" key="1">
    <citation type="submission" date="2015-12" db="EMBL/GenBank/DDBJ databases">
        <title>Draft genome of Thermovenabulum gondwanense isolated from a red thermophilic microbial mat colonisisng an outflow channel of a bore well.</title>
        <authorList>
            <person name="Patel B.K."/>
        </authorList>
    </citation>
    <scope>NUCLEOTIDE SEQUENCE [LARGE SCALE GENOMIC DNA]</scope>
    <source>
        <strain evidence="1 2">R270</strain>
    </source>
</reference>
<dbReference type="OrthoDB" id="9783544at2"/>
<keyword evidence="2" id="KW-1185">Reference proteome</keyword>
<dbReference type="STRING" id="520767.ATZ99_19790"/>
<protein>
    <submittedName>
        <fullName evidence="1">Uncharacterized protein</fullName>
    </submittedName>
</protein>
<organism evidence="1 2">
    <name type="scientific">Thermovenabulum gondwanense</name>
    <dbReference type="NCBI Taxonomy" id="520767"/>
    <lineage>
        <taxon>Bacteria</taxon>
        <taxon>Bacillati</taxon>
        <taxon>Bacillota</taxon>
        <taxon>Clostridia</taxon>
        <taxon>Thermosediminibacterales</taxon>
        <taxon>Thermosediminibacteraceae</taxon>
        <taxon>Thermovenabulum</taxon>
    </lineage>
</organism>
<accession>A0A162M8P8</accession>
<dbReference type="RefSeq" id="WP_068749073.1">
    <property type="nucleotide sequence ID" value="NZ_LOHZ01000042.1"/>
</dbReference>
<evidence type="ECO:0000313" key="2">
    <source>
        <dbReference type="Proteomes" id="UP000075737"/>
    </source>
</evidence>
<dbReference type="SUPFAM" id="SSF52540">
    <property type="entry name" value="P-loop containing nucleoside triphosphate hydrolases"/>
    <property type="match status" value="1"/>
</dbReference>
<comment type="caution">
    <text evidence="1">The sequence shown here is derived from an EMBL/GenBank/DDBJ whole genome shotgun (WGS) entry which is preliminary data.</text>
</comment>
<dbReference type="EMBL" id="LOHZ01000042">
    <property type="protein sequence ID" value="KYO64543.1"/>
    <property type="molecule type" value="Genomic_DNA"/>
</dbReference>
<evidence type="ECO:0000313" key="1">
    <source>
        <dbReference type="EMBL" id="KYO64543.1"/>
    </source>
</evidence>